<evidence type="ECO:0000256" key="1">
    <source>
        <dbReference type="ARBA" id="ARBA00007626"/>
    </source>
</evidence>
<dbReference type="InterPro" id="IPR002885">
    <property type="entry name" value="PPR_rpt"/>
</dbReference>
<feature type="repeat" description="PPR" evidence="3">
    <location>
        <begin position="164"/>
        <end position="198"/>
    </location>
</feature>
<dbReference type="NCBIfam" id="TIGR00756">
    <property type="entry name" value="PPR"/>
    <property type="match status" value="3"/>
</dbReference>
<organism evidence="4 5">
    <name type="scientific">Datura stramonium</name>
    <name type="common">Jimsonweed</name>
    <name type="synonym">Common thornapple</name>
    <dbReference type="NCBI Taxonomy" id="4076"/>
    <lineage>
        <taxon>Eukaryota</taxon>
        <taxon>Viridiplantae</taxon>
        <taxon>Streptophyta</taxon>
        <taxon>Embryophyta</taxon>
        <taxon>Tracheophyta</taxon>
        <taxon>Spermatophyta</taxon>
        <taxon>Magnoliopsida</taxon>
        <taxon>eudicotyledons</taxon>
        <taxon>Gunneridae</taxon>
        <taxon>Pentapetalae</taxon>
        <taxon>asterids</taxon>
        <taxon>lamiids</taxon>
        <taxon>Solanales</taxon>
        <taxon>Solanaceae</taxon>
        <taxon>Solanoideae</taxon>
        <taxon>Datureae</taxon>
        <taxon>Datura</taxon>
    </lineage>
</organism>
<dbReference type="PROSITE" id="PS51375">
    <property type="entry name" value="PPR"/>
    <property type="match status" value="3"/>
</dbReference>
<keyword evidence="2" id="KW-0677">Repeat</keyword>
<dbReference type="PANTHER" id="PTHR47936">
    <property type="entry name" value="PPR_LONG DOMAIN-CONTAINING PROTEIN"/>
    <property type="match status" value="1"/>
</dbReference>
<sequence>MERIPTKIEIVDDGPIFSLPIWCESPATYRAAQLGKAGFQGVSLEEGNDRGDICLPAKHRGNIRKKETEKEAEILTGFDVDEERGDFSMTTGENSATRNSIEGDLFLQENSDNQLVNYSDPIPLFIDEDGYSHSIMISAFCRSGLLEDAKKLASEFEEKYDKYDIVILNVMLSAYCRAGEMENVMSMMKKMDDSAISPDWNTFNILIRYFCKERLYLLAYRTMEDMNRKGHHPEEGLCSSLIYHLGKTGAHSEAFSVYNMLRCSKRTISKALHENILHILIAGRLLKDAYVVVKDNAGFISRPAIKKFSVNFMRSGNVNLINDVMKAMHSSGHKIDQELFDMAISRYIANPEKKELLLQLLKWMAGQGYAVDSSTRNLILKNSHLFGHQRIVESLSKPLVMSKKVKSHKENVR</sequence>
<evidence type="ECO:0000313" key="4">
    <source>
        <dbReference type="EMBL" id="MCD9646468.1"/>
    </source>
</evidence>
<feature type="repeat" description="PPR" evidence="3">
    <location>
        <begin position="129"/>
        <end position="159"/>
    </location>
</feature>
<protein>
    <recommendedName>
        <fullName evidence="6">Pentatricopeptide repeat-containing protein</fullName>
    </recommendedName>
</protein>
<keyword evidence="5" id="KW-1185">Reference proteome</keyword>
<dbReference type="InterPro" id="IPR011990">
    <property type="entry name" value="TPR-like_helical_dom_sf"/>
</dbReference>
<dbReference type="Pfam" id="PF01535">
    <property type="entry name" value="PPR"/>
    <property type="match status" value="1"/>
</dbReference>
<evidence type="ECO:0008006" key="6">
    <source>
        <dbReference type="Google" id="ProtNLM"/>
    </source>
</evidence>
<evidence type="ECO:0000256" key="3">
    <source>
        <dbReference type="PROSITE-ProRule" id="PRU00708"/>
    </source>
</evidence>
<dbReference type="Proteomes" id="UP000823775">
    <property type="component" value="Unassembled WGS sequence"/>
</dbReference>
<dbReference type="EMBL" id="JACEIK010004808">
    <property type="protein sequence ID" value="MCD9646468.1"/>
    <property type="molecule type" value="Genomic_DNA"/>
</dbReference>
<reference evidence="4 5" key="1">
    <citation type="journal article" date="2021" name="BMC Genomics">
        <title>Datura genome reveals duplications of psychoactive alkaloid biosynthetic genes and high mutation rate following tissue culture.</title>
        <authorList>
            <person name="Rajewski A."/>
            <person name="Carter-House D."/>
            <person name="Stajich J."/>
            <person name="Litt A."/>
        </authorList>
    </citation>
    <scope>NUCLEOTIDE SEQUENCE [LARGE SCALE GENOMIC DNA]</scope>
    <source>
        <strain evidence="4">AR-01</strain>
    </source>
</reference>
<gene>
    <name evidence="4" type="ORF">HAX54_036334</name>
</gene>
<dbReference type="Gene3D" id="1.25.40.10">
    <property type="entry name" value="Tetratricopeptide repeat domain"/>
    <property type="match status" value="1"/>
</dbReference>
<dbReference type="PANTHER" id="PTHR47936:SF1">
    <property type="entry name" value="PENTATRICOPEPTIDE REPEAT-CONTAINING PROTEIN GUN1, CHLOROPLASTIC"/>
    <property type="match status" value="1"/>
</dbReference>
<name>A0ABS8VGP9_DATST</name>
<evidence type="ECO:0000256" key="2">
    <source>
        <dbReference type="ARBA" id="ARBA00022737"/>
    </source>
</evidence>
<feature type="repeat" description="PPR" evidence="3">
    <location>
        <begin position="199"/>
        <end position="233"/>
    </location>
</feature>
<evidence type="ECO:0000313" key="5">
    <source>
        <dbReference type="Proteomes" id="UP000823775"/>
    </source>
</evidence>
<comment type="caution">
    <text evidence="4">The sequence shown here is derived from an EMBL/GenBank/DDBJ whole genome shotgun (WGS) entry which is preliminary data.</text>
</comment>
<comment type="similarity">
    <text evidence="1">Belongs to the PPR family. P subfamily.</text>
</comment>
<accession>A0ABS8VGP9</accession>
<dbReference type="Pfam" id="PF13041">
    <property type="entry name" value="PPR_2"/>
    <property type="match status" value="1"/>
</dbReference>
<proteinExistence type="inferred from homology"/>